<evidence type="ECO:0000313" key="1">
    <source>
        <dbReference type="EMBL" id="AOR36554.1"/>
    </source>
</evidence>
<gene>
    <name evidence="1" type="ORF">BFF78_40755</name>
</gene>
<keyword evidence="2" id="KW-1185">Reference proteome</keyword>
<dbReference type="SUPFAM" id="SSF55961">
    <property type="entry name" value="Bet v1-like"/>
    <property type="match status" value="1"/>
</dbReference>
<dbReference type="Proteomes" id="UP000094960">
    <property type="component" value="Chromosome"/>
</dbReference>
<dbReference type="Gene3D" id="3.30.530.20">
    <property type="match status" value="1"/>
</dbReference>
<organism evidence="1 2">
    <name type="scientific">Streptomyces fodineus</name>
    <dbReference type="NCBI Taxonomy" id="1904616"/>
    <lineage>
        <taxon>Bacteria</taxon>
        <taxon>Bacillati</taxon>
        <taxon>Actinomycetota</taxon>
        <taxon>Actinomycetes</taxon>
        <taxon>Kitasatosporales</taxon>
        <taxon>Streptomycetaceae</taxon>
        <taxon>Streptomyces</taxon>
    </lineage>
</organism>
<reference evidence="2" key="1">
    <citation type="submission" date="2016-09" db="EMBL/GenBank/DDBJ databases">
        <title>Streptomyces puniciscabiei strain:TW1S1 Genome sequencing and assembly.</title>
        <authorList>
            <person name="Kim M.-K."/>
            <person name="Kim S.B."/>
        </authorList>
    </citation>
    <scope>NUCLEOTIDE SEQUENCE [LARGE SCALE GENOMIC DNA]</scope>
    <source>
        <strain evidence="2">TW1S1</strain>
    </source>
</reference>
<name>A0A1D7YM12_9ACTN</name>
<dbReference type="CDD" id="cd07812">
    <property type="entry name" value="SRPBCC"/>
    <property type="match status" value="1"/>
</dbReference>
<dbReference type="InterPro" id="IPR023393">
    <property type="entry name" value="START-like_dom_sf"/>
</dbReference>
<evidence type="ECO:0000313" key="2">
    <source>
        <dbReference type="Proteomes" id="UP000094960"/>
    </source>
</evidence>
<accession>A0A1D7YM12</accession>
<dbReference type="Pfam" id="PF10604">
    <property type="entry name" value="Polyketide_cyc2"/>
    <property type="match status" value="1"/>
</dbReference>
<dbReference type="InterPro" id="IPR019587">
    <property type="entry name" value="Polyketide_cyclase/dehydratase"/>
</dbReference>
<proteinExistence type="predicted"/>
<dbReference type="AlphaFoldDB" id="A0A1D7YM12"/>
<dbReference type="KEGG" id="spun:BFF78_40755"/>
<dbReference type="RefSeq" id="WP_069783064.1">
    <property type="nucleotide sequence ID" value="NZ_CP017248.1"/>
</dbReference>
<dbReference type="EMBL" id="CP017248">
    <property type="protein sequence ID" value="AOR36554.1"/>
    <property type="molecule type" value="Genomic_DNA"/>
</dbReference>
<sequence length="168" mass="18939">MEWTGARYADKPTVEVRTWIDAPPARVWAVVSDISSMPAMSEELQRVEWLDGADGPAVGARFVGHSRHEAFGEWSTTSHVIECEPERVLAWTVQDPADPSAIWRFRLRPENGGTELSEWMQLGPGRSGLSAAIDRMPEKEQKIVFVRLREFERSIATTLAHIKKRAEA</sequence>
<protein>
    <submittedName>
        <fullName evidence="1">Cyclase</fullName>
    </submittedName>
</protein>